<feature type="modified residue" description="N6-(pyridoxal phosphate)lysine" evidence="6">
    <location>
        <position position="736"/>
    </location>
</feature>
<dbReference type="EC" id="1.4.4.2" evidence="7"/>
<evidence type="ECO:0000256" key="7">
    <source>
        <dbReference type="RuleBase" id="RU364056"/>
    </source>
</evidence>
<feature type="domain" description="Glycine cleavage system P-protein N-terminal" evidence="8">
    <location>
        <begin position="44"/>
        <end position="472"/>
    </location>
</feature>
<keyword evidence="7" id="KW-0809">Transit peptide</keyword>
<dbReference type="PANTHER" id="PTHR11773">
    <property type="entry name" value="GLYCINE DEHYDROGENASE, DECARBOXYLATING"/>
    <property type="match status" value="1"/>
</dbReference>
<evidence type="ECO:0000259" key="9">
    <source>
        <dbReference type="Pfam" id="PF21478"/>
    </source>
</evidence>
<dbReference type="Proteomes" id="UP000664859">
    <property type="component" value="Unassembled WGS sequence"/>
</dbReference>
<dbReference type="GO" id="GO:0004375">
    <property type="term" value="F:glycine dehydrogenase (decarboxylating) activity"/>
    <property type="evidence" value="ECO:0007669"/>
    <property type="project" value="UniProtKB-UniRule"/>
</dbReference>
<keyword evidence="11" id="KW-1185">Reference proteome</keyword>
<evidence type="ECO:0000256" key="1">
    <source>
        <dbReference type="ARBA" id="ARBA00001933"/>
    </source>
</evidence>
<accession>A0A835ZE30</accession>
<dbReference type="FunFam" id="3.40.640.10:FF:000005">
    <property type="entry name" value="Glycine dehydrogenase (decarboxylating), mitochondrial"/>
    <property type="match status" value="1"/>
</dbReference>
<keyword evidence="4 7" id="KW-0560">Oxidoreductase</keyword>
<evidence type="ECO:0000313" key="10">
    <source>
        <dbReference type="EMBL" id="KAG5188674.1"/>
    </source>
</evidence>
<dbReference type="Gene3D" id="3.90.1150.10">
    <property type="entry name" value="Aspartate Aminotransferase, domain 1"/>
    <property type="match status" value="2"/>
</dbReference>
<evidence type="ECO:0000256" key="4">
    <source>
        <dbReference type="ARBA" id="ARBA00023002"/>
    </source>
</evidence>
<reference evidence="10" key="1">
    <citation type="submission" date="2021-02" db="EMBL/GenBank/DDBJ databases">
        <title>First Annotated Genome of the Yellow-green Alga Tribonema minus.</title>
        <authorList>
            <person name="Mahan K.M."/>
        </authorList>
    </citation>
    <scope>NUCLEOTIDE SEQUENCE</scope>
    <source>
        <strain evidence="10">UTEX B ZZ1240</strain>
    </source>
</reference>
<comment type="subcellular location">
    <subcellularLocation>
        <location evidence="7">Mitochondrion</location>
    </subcellularLocation>
</comment>
<dbReference type="SUPFAM" id="SSF53383">
    <property type="entry name" value="PLP-dependent transferases"/>
    <property type="match status" value="2"/>
</dbReference>
<dbReference type="InterPro" id="IPR003437">
    <property type="entry name" value="GcvP"/>
</dbReference>
<dbReference type="GO" id="GO:0005739">
    <property type="term" value="C:mitochondrion"/>
    <property type="evidence" value="ECO:0007669"/>
    <property type="project" value="UniProtKB-SubCell"/>
</dbReference>
<dbReference type="GO" id="GO:0019464">
    <property type="term" value="P:glycine decarboxylation via glycine cleavage system"/>
    <property type="evidence" value="ECO:0007669"/>
    <property type="project" value="TreeGrafter"/>
</dbReference>
<dbReference type="InterPro" id="IPR015424">
    <property type="entry name" value="PyrdxlP-dep_Trfase"/>
</dbReference>
<dbReference type="PANTHER" id="PTHR11773:SF1">
    <property type="entry name" value="GLYCINE DEHYDROGENASE (DECARBOXYLATING), MITOCHONDRIAL"/>
    <property type="match status" value="1"/>
</dbReference>
<dbReference type="NCBIfam" id="NF003346">
    <property type="entry name" value="PRK04366.1"/>
    <property type="match status" value="1"/>
</dbReference>
<evidence type="ECO:0000256" key="2">
    <source>
        <dbReference type="ARBA" id="ARBA00010756"/>
    </source>
</evidence>
<dbReference type="OrthoDB" id="6537869at2759"/>
<keyword evidence="7" id="KW-0496">Mitochondrion</keyword>
<dbReference type="HAMAP" id="MF_00711">
    <property type="entry name" value="GcvP"/>
    <property type="match status" value="1"/>
</dbReference>
<evidence type="ECO:0000259" key="8">
    <source>
        <dbReference type="Pfam" id="PF02347"/>
    </source>
</evidence>
<dbReference type="InterPro" id="IPR049315">
    <property type="entry name" value="GDC-P_N"/>
</dbReference>
<dbReference type="NCBIfam" id="TIGR00461">
    <property type="entry name" value="gcvP"/>
    <property type="match status" value="1"/>
</dbReference>
<dbReference type="InterPro" id="IPR015422">
    <property type="entry name" value="PyrdxlP-dep_Trfase_small"/>
</dbReference>
<keyword evidence="3 6" id="KW-0663">Pyridoxal phosphate</keyword>
<comment type="cofactor">
    <cofactor evidence="1 6 7">
        <name>pyridoxal 5'-phosphate</name>
        <dbReference type="ChEBI" id="CHEBI:597326"/>
    </cofactor>
</comment>
<comment type="caution">
    <text evidence="10">The sequence shown here is derived from an EMBL/GenBank/DDBJ whole genome shotgun (WGS) entry which is preliminary data.</text>
</comment>
<evidence type="ECO:0000256" key="3">
    <source>
        <dbReference type="ARBA" id="ARBA00022898"/>
    </source>
</evidence>
<proteinExistence type="inferred from homology"/>
<protein>
    <recommendedName>
        <fullName evidence="7">Glycine cleavage system P protein</fullName>
        <ecNumber evidence="7">1.4.4.2</ecNumber>
    </recommendedName>
</protein>
<dbReference type="InterPro" id="IPR015421">
    <property type="entry name" value="PyrdxlP-dep_Trfase_major"/>
</dbReference>
<dbReference type="GO" id="GO:0030170">
    <property type="term" value="F:pyridoxal phosphate binding"/>
    <property type="evidence" value="ECO:0007669"/>
    <property type="project" value="TreeGrafter"/>
</dbReference>
<gene>
    <name evidence="10" type="ORF">JKP88DRAFT_234184</name>
</gene>
<evidence type="ECO:0000256" key="6">
    <source>
        <dbReference type="PIRSR" id="PIRSR603437-50"/>
    </source>
</evidence>
<dbReference type="InterPro" id="IPR020581">
    <property type="entry name" value="GDC_P"/>
</dbReference>
<name>A0A835ZE30_9STRA</name>
<sequence>MLAARLGCQQGLLRGIVSRRNGSAVRAMSAAVDKVFAPCDTFQRRHIGPSEADTEEMMKLVGVSSLDDLVSKTVPHAIRLSEPLSLDAPLSESEALAKLRAISLKNEVKKSFIGMGYCETITPPVILRNMLENPGWYTAYTPYQAEISQGRLQSLLNFQTMVADLTGMAMSNASLLDEATACAEAMSMTHSLGGHKCKKFFVADDVHPQSLALVRTRGGAIGLDIIVGDPDSVDFSAGDFCGALVQYPSTFGAVKDYAAFTERVHAGKALVVAATDLMALTLIRPPGEWGADIAVGSAQRFGVPMGFGGPHAAFMATSEKYARRMPGRIIGVTIDSRGKPALRMAMQTREQHIRRDKATSNICTAQALLANMAASYGVYHGPEGVKAIATRIHGMAKTTATALSQAGFKVSSAPYFDTFTVDVASKGKDAAAVAGKAASLGVNVRVVDSATVGLSFGEAHTKDDVEALLGAFGVEASALDAAAAAAAGSGVDAAFARATPYMTHPVFNTHHSETQMLRYLKSLENKDLSLNTSMISLGSCTMKLNATSEMIPITWPEFANIHPFAPPSQWPGYMELIDTLNRDLAEITGFAAVSAQPNSGAQGEYAGLLCIREYHISRGDHHRNICLIPVSAHGTNPASAVLSGMKVVVVKSDEAGNVDFEDLKAKADKHKDNLAALMITYPSTYGVFEEGIKDITNYIHKSGGLVYMDGANMNAQVALTSPGHIGADVCHLNLHKTFCIPHGGGGPGVGSIGVNAKLAPFLPGHPVIPTGGEGSGVVAKTSGAVSAAPFGSAAILPISWMYIKMLGEPGLRKATEYAILNANYMAARLEGAYDILYRGRSGLSAHEFIVDLRPFKEAGVVEEDVAKRLQDYGYHSPTMSWPVGGTLMIEPTESEDKAELDRFCDAMLAIRGEIQDILDGKVKSADSPLKAAPHTWDMCFTDKWTKPYSREQAAFPAPWVRANKFWPTVGRVDNVYGDRNLVCSCPPLEDYDEELPKAA</sequence>
<evidence type="ECO:0000256" key="5">
    <source>
        <dbReference type="ARBA" id="ARBA00049026"/>
    </source>
</evidence>
<comment type="subunit">
    <text evidence="7">The glycine cleavage system is composed of four proteins: P, T, L and H.</text>
</comment>
<organism evidence="10 11">
    <name type="scientific">Tribonema minus</name>
    <dbReference type="NCBI Taxonomy" id="303371"/>
    <lineage>
        <taxon>Eukaryota</taxon>
        <taxon>Sar</taxon>
        <taxon>Stramenopiles</taxon>
        <taxon>Ochrophyta</taxon>
        <taxon>PX clade</taxon>
        <taxon>Xanthophyceae</taxon>
        <taxon>Tribonematales</taxon>
        <taxon>Tribonemataceae</taxon>
        <taxon>Tribonema</taxon>
    </lineage>
</organism>
<dbReference type="Pfam" id="PF02347">
    <property type="entry name" value="GDC-P"/>
    <property type="match status" value="2"/>
</dbReference>
<dbReference type="FunFam" id="3.40.640.10:FF:000007">
    <property type="entry name" value="glycine dehydrogenase (Decarboxylating), mitochondrial"/>
    <property type="match status" value="1"/>
</dbReference>
<dbReference type="InterPro" id="IPR049316">
    <property type="entry name" value="GDC-P_C"/>
</dbReference>
<dbReference type="NCBIfam" id="NF001696">
    <property type="entry name" value="PRK00451.1"/>
    <property type="match status" value="1"/>
</dbReference>
<feature type="domain" description="Glycine cleavage system P-protein N-terminal" evidence="8">
    <location>
        <begin position="644"/>
        <end position="765"/>
    </location>
</feature>
<comment type="catalytic activity">
    <reaction evidence="5 7">
        <text>N(6)-[(R)-lipoyl]-L-lysyl-[glycine-cleavage complex H protein] + glycine + H(+) = N(6)-[(R)-S(8)-aminomethyldihydrolipoyl]-L-lysyl-[glycine-cleavage complex H protein] + CO2</text>
        <dbReference type="Rhea" id="RHEA:24304"/>
        <dbReference type="Rhea" id="RHEA-COMP:10494"/>
        <dbReference type="Rhea" id="RHEA-COMP:10495"/>
        <dbReference type="ChEBI" id="CHEBI:15378"/>
        <dbReference type="ChEBI" id="CHEBI:16526"/>
        <dbReference type="ChEBI" id="CHEBI:57305"/>
        <dbReference type="ChEBI" id="CHEBI:83099"/>
        <dbReference type="ChEBI" id="CHEBI:83143"/>
        <dbReference type="EC" id="1.4.4.2"/>
    </reaction>
</comment>
<dbReference type="GO" id="GO:0005960">
    <property type="term" value="C:glycine cleavage complex"/>
    <property type="evidence" value="ECO:0007669"/>
    <property type="project" value="TreeGrafter"/>
</dbReference>
<comment type="similarity">
    <text evidence="2 7">Belongs to the GcvP family.</text>
</comment>
<dbReference type="Pfam" id="PF21478">
    <property type="entry name" value="GcvP2_C"/>
    <property type="match status" value="1"/>
</dbReference>
<dbReference type="GO" id="GO:0016594">
    <property type="term" value="F:glycine binding"/>
    <property type="evidence" value="ECO:0007669"/>
    <property type="project" value="TreeGrafter"/>
</dbReference>
<feature type="domain" description="Glycine dehydrogenase C-terminal" evidence="9">
    <location>
        <begin position="814"/>
        <end position="934"/>
    </location>
</feature>
<dbReference type="EMBL" id="JAFCMP010000067">
    <property type="protein sequence ID" value="KAG5188674.1"/>
    <property type="molecule type" value="Genomic_DNA"/>
</dbReference>
<dbReference type="Gene3D" id="3.40.640.10">
    <property type="entry name" value="Type I PLP-dependent aspartate aminotransferase-like (Major domain)"/>
    <property type="match status" value="2"/>
</dbReference>
<dbReference type="CDD" id="cd00613">
    <property type="entry name" value="GDC-P"/>
    <property type="match status" value="2"/>
</dbReference>
<comment type="function">
    <text evidence="7">The glycine cleavage system catalyzes the degradation of glycine.</text>
</comment>
<evidence type="ECO:0000313" key="11">
    <source>
        <dbReference type="Proteomes" id="UP000664859"/>
    </source>
</evidence>
<dbReference type="AlphaFoldDB" id="A0A835ZE30"/>